<keyword evidence="2" id="KW-1185">Reference proteome</keyword>
<dbReference type="Proteomes" id="UP000681870">
    <property type="component" value="Unassembled WGS sequence"/>
</dbReference>
<evidence type="ECO:0008006" key="3">
    <source>
        <dbReference type="Google" id="ProtNLM"/>
    </source>
</evidence>
<protein>
    <recommendedName>
        <fullName evidence="3">Competence protein ComG</fullName>
    </recommendedName>
</protein>
<reference evidence="1 2" key="1">
    <citation type="submission" date="2021-05" db="EMBL/GenBank/DDBJ databases">
        <title>Ornithinibacillus massiliensis sp. nov.</title>
        <authorList>
            <person name="Iwaza R."/>
            <person name="Lagier J.-C."/>
            <person name="Raoult D."/>
        </authorList>
    </citation>
    <scope>NUCLEOTIDE SEQUENCE [LARGE SCALE GENOMIC DNA]</scope>
    <source>
        <strain evidence="1 2">Marseille-P3601</strain>
    </source>
</reference>
<proteinExistence type="predicted"/>
<dbReference type="RefSeq" id="WP_211741296.1">
    <property type="nucleotide sequence ID" value="NZ_JAGXBY010000002.1"/>
</dbReference>
<evidence type="ECO:0000313" key="1">
    <source>
        <dbReference type="EMBL" id="MBS3679585.1"/>
    </source>
</evidence>
<gene>
    <name evidence="1" type="ORF">KGF86_05105</name>
</gene>
<organism evidence="1 2">
    <name type="scientific">Ornithinibacillus massiliensis</name>
    <dbReference type="NCBI Taxonomy" id="1944633"/>
    <lineage>
        <taxon>Bacteria</taxon>
        <taxon>Bacillati</taxon>
        <taxon>Bacillota</taxon>
        <taxon>Bacilli</taxon>
        <taxon>Bacillales</taxon>
        <taxon>Bacillaceae</taxon>
        <taxon>Ornithinibacillus</taxon>
    </lineage>
</organism>
<comment type="caution">
    <text evidence="1">The sequence shown here is derived from an EMBL/GenBank/DDBJ whole genome shotgun (WGS) entry which is preliminary data.</text>
</comment>
<evidence type="ECO:0000313" key="2">
    <source>
        <dbReference type="Proteomes" id="UP000681870"/>
    </source>
</evidence>
<name>A0ABS5MB96_9BACI</name>
<sequence>MRKRLDFVHNEKGFILPSVLLLTTFVLLNFSTNMLAYQHDLKITYNLIEQINAQTLFQMSYITYKKDYVPQNKDENLTYQFPNGIVNIRSKGYGEFIQLRFNIETNQSKVLFVSEMVKPAPNSNQFQEIE</sequence>
<dbReference type="EMBL" id="JAGXBY010000002">
    <property type="protein sequence ID" value="MBS3679585.1"/>
    <property type="molecule type" value="Genomic_DNA"/>
</dbReference>
<accession>A0ABS5MB96</accession>